<evidence type="ECO:0000313" key="6">
    <source>
        <dbReference type="Proteomes" id="UP000770889"/>
    </source>
</evidence>
<evidence type="ECO:0000256" key="1">
    <source>
        <dbReference type="ARBA" id="ARBA00006153"/>
    </source>
</evidence>
<comment type="caution">
    <text evidence="5">The sequence shown here is derived from an EMBL/GenBank/DDBJ whole genome shotgun (WGS) entry which is preliminary data.</text>
</comment>
<organism evidence="5 6">
    <name type="scientific">Candidatus Thiodiazotropha taylori</name>
    <dbReference type="NCBI Taxonomy" id="2792791"/>
    <lineage>
        <taxon>Bacteria</taxon>
        <taxon>Pseudomonadati</taxon>
        <taxon>Pseudomonadota</taxon>
        <taxon>Gammaproteobacteria</taxon>
        <taxon>Chromatiales</taxon>
        <taxon>Sedimenticolaceae</taxon>
        <taxon>Candidatus Thiodiazotropha</taxon>
    </lineage>
</organism>
<dbReference type="AlphaFoldDB" id="A0A944QT85"/>
<dbReference type="PANTHER" id="PTHR32494:SF5">
    <property type="entry name" value="ALLANTOATE AMIDOHYDROLASE"/>
    <property type="match status" value="1"/>
</dbReference>
<feature type="binding site" evidence="3">
    <location>
        <position position="84"/>
    </location>
    <ligand>
        <name>Zn(2+)</name>
        <dbReference type="ChEBI" id="CHEBI:29105"/>
        <label>1</label>
    </ligand>
</feature>
<name>A0A944QT85_9GAMM</name>
<keyword evidence="3" id="KW-0479">Metal-binding</keyword>
<dbReference type="PIRSF" id="PIRSF001235">
    <property type="entry name" value="Amidase_carbamoylase"/>
    <property type="match status" value="1"/>
</dbReference>
<dbReference type="NCBIfam" id="TIGR01879">
    <property type="entry name" value="hydantase"/>
    <property type="match status" value="1"/>
</dbReference>
<feature type="domain" description="Peptidase M20 dimerisation" evidence="4">
    <location>
        <begin position="215"/>
        <end position="315"/>
    </location>
</feature>
<dbReference type="InterPro" id="IPR002933">
    <property type="entry name" value="Peptidase_M20"/>
</dbReference>
<dbReference type="Proteomes" id="UP000770889">
    <property type="component" value="Unassembled WGS sequence"/>
</dbReference>
<dbReference type="Pfam" id="PF07687">
    <property type="entry name" value="M20_dimer"/>
    <property type="match status" value="1"/>
</dbReference>
<dbReference type="Gene3D" id="3.30.70.360">
    <property type="match status" value="1"/>
</dbReference>
<dbReference type="InterPro" id="IPR010158">
    <property type="entry name" value="Amidase_Cbmase"/>
</dbReference>
<dbReference type="GO" id="GO:0046872">
    <property type="term" value="F:metal ion binding"/>
    <property type="evidence" value="ECO:0007669"/>
    <property type="project" value="UniProtKB-KW"/>
</dbReference>
<dbReference type="NCBIfam" id="NF006771">
    <property type="entry name" value="PRK09290.1-5"/>
    <property type="match status" value="1"/>
</dbReference>
<comment type="similarity">
    <text evidence="1">Belongs to the peptidase M20 family.</text>
</comment>
<evidence type="ECO:0000256" key="2">
    <source>
        <dbReference type="ARBA" id="ARBA00022801"/>
    </source>
</evidence>
<accession>A0A944QT85</accession>
<feature type="binding site" evidence="3">
    <location>
        <position position="95"/>
    </location>
    <ligand>
        <name>Zn(2+)</name>
        <dbReference type="ChEBI" id="CHEBI:29105"/>
        <label>1</label>
    </ligand>
</feature>
<sequence>MTSHELRINSERLREDMDALAQIGRRENHGIYRMAFSDGDMAGRDWLRQRIEKSGLEFFEDGAANLYARLKPDATVPSVIAGSHMDTVPGAGHLDGALGVVCALEALRVLNESGIELTHPLEAVSFSDEEGRFGGMFGSQSVAGLVTPEYLHNASDLDGVTLSDAMAAQGLDAREALHAQRNPDSIHAYVELHIEQGPVLDRSGLSIGVVDAITGLFKWEITLTGAANHAGTTPMEMRADAFQGLAEFAGQIDRVLSEYGGPHSTATIGRVELTPGAANVIPGRAVFSLDVRDTDHHILEALSDAFRRTLSAIARRRDLMFEFTVLSEIAPVQCDAAVIAAIDASVQSLGLPATHLNSGAAHDAQIIAGIAPTGMIFVPSKEGRSHSAAEWTAWPDIEAGANTLLNTLSQLAT</sequence>
<comment type="cofactor">
    <cofactor evidence="3">
        <name>Zn(2+)</name>
        <dbReference type="ChEBI" id="CHEBI:29105"/>
    </cofactor>
    <text evidence="3">Binds 2 Zn(2+) ions per subunit.</text>
</comment>
<dbReference type="SUPFAM" id="SSF55031">
    <property type="entry name" value="Bacterial exopeptidase dimerisation domain"/>
    <property type="match status" value="1"/>
</dbReference>
<dbReference type="InterPro" id="IPR011650">
    <property type="entry name" value="Peptidase_M20_dimer"/>
</dbReference>
<evidence type="ECO:0000259" key="4">
    <source>
        <dbReference type="Pfam" id="PF07687"/>
    </source>
</evidence>
<dbReference type="CDD" id="cd03884">
    <property type="entry name" value="M20_bAS"/>
    <property type="match status" value="1"/>
</dbReference>
<gene>
    <name evidence="5" type="ORF">KME65_01825</name>
</gene>
<keyword evidence="2 5" id="KW-0378">Hydrolase</keyword>
<feature type="binding site" evidence="3">
    <location>
        <position position="130"/>
    </location>
    <ligand>
        <name>Zn(2+)</name>
        <dbReference type="ChEBI" id="CHEBI:29105"/>
        <label>2</label>
    </ligand>
</feature>
<proteinExistence type="inferred from homology"/>
<protein>
    <submittedName>
        <fullName evidence="5">Zn-dependent hydrolase</fullName>
    </submittedName>
</protein>
<dbReference type="Pfam" id="PF01546">
    <property type="entry name" value="Peptidase_M20"/>
    <property type="match status" value="1"/>
</dbReference>
<dbReference type="GO" id="GO:0016813">
    <property type="term" value="F:hydrolase activity, acting on carbon-nitrogen (but not peptide) bonds, in linear amidines"/>
    <property type="evidence" value="ECO:0007669"/>
    <property type="project" value="InterPro"/>
</dbReference>
<dbReference type="Gene3D" id="3.40.630.10">
    <property type="entry name" value="Zn peptidases"/>
    <property type="match status" value="1"/>
</dbReference>
<dbReference type="EMBL" id="JAHHGM010000001">
    <property type="protein sequence ID" value="MBT2987679.1"/>
    <property type="molecule type" value="Genomic_DNA"/>
</dbReference>
<keyword evidence="3" id="KW-0862">Zinc</keyword>
<dbReference type="InterPro" id="IPR036264">
    <property type="entry name" value="Bact_exopeptidase_dim_dom"/>
</dbReference>
<feature type="binding site" evidence="3">
    <location>
        <position position="386"/>
    </location>
    <ligand>
        <name>Zn(2+)</name>
        <dbReference type="ChEBI" id="CHEBI:29105"/>
        <label>2</label>
    </ligand>
</feature>
<dbReference type="SUPFAM" id="SSF53187">
    <property type="entry name" value="Zn-dependent exopeptidases"/>
    <property type="match status" value="1"/>
</dbReference>
<feature type="binding site" evidence="3">
    <location>
        <position position="193"/>
    </location>
    <ligand>
        <name>Zn(2+)</name>
        <dbReference type="ChEBI" id="CHEBI:29105"/>
        <label>1</label>
    </ligand>
</feature>
<reference evidence="5 6" key="1">
    <citation type="submission" date="2021-05" db="EMBL/GenBank/DDBJ databases">
        <title>Genetic and Functional Diversity in Clade A Lucinid endosymbionts from the Bahamas.</title>
        <authorList>
            <person name="Giani N.M."/>
            <person name="Engel A.S."/>
            <person name="Campbell B.J."/>
        </authorList>
    </citation>
    <scope>NUCLEOTIDE SEQUENCE [LARGE SCALE GENOMIC DNA]</scope>
    <source>
        <strain evidence="5">LUC16012Gg_MoonRockCtena</strain>
    </source>
</reference>
<dbReference type="PANTHER" id="PTHR32494">
    <property type="entry name" value="ALLANTOATE DEIMINASE-RELATED"/>
    <property type="match status" value="1"/>
</dbReference>
<evidence type="ECO:0000313" key="5">
    <source>
        <dbReference type="EMBL" id="MBT2987679.1"/>
    </source>
</evidence>
<evidence type="ECO:0000256" key="3">
    <source>
        <dbReference type="PIRSR" id="PIRSR001235-1"/>
    </source>
</evidence>
<feature type="binding site" evidence="3">
    <location>
        <position position="95"/>
    </location>
    <ligand>
        <name>Zn(2+)</name>
        <dbReference type="ChEBI" id="CHEBI:29105"/>
        <label>2</label>
    </ligand>
</feature>